<keyword evidence="2" id="KW-1185">Reference proteome</keyword>
<reference evidence="1 2" key="2">
    <citation type="submission" date="2018-11" db="EMBL/GenBank/DDBJ databases">
        <authorList>
            <consortium name="Pathogen Informatics"/>
        </authorList>
    </citation>
    <scope>NUCLEOTIDE SEQUENCE [LARGE SCALE GENOMIC DNA]</scope>
</reference>
<sequence>MRILTDELLVETSTISSSRHRLPDLHCSRWHATAAAAATTTLQTTSCTVLDPPVSCDVKSTKPSAIIYKERARDLLLLLTSLQTSSSF</sequence>
<proteinExistence type="predicted"/>
<accession>A0A0M3JFL0</accession>
<dbReference type="WBParaSite" id="ASIM_0000641201-mRNA-1">
    <property type="protein sequence ID" value="ASIM_0000641201-mRNA-1"/>
    <property type="gene ID" value="ASIM_0000641201"/>
</dbReference>
<dbReference type="EMBL" id="UYRR01013102">
    <property type="protein sequence ID" value="VDK26653.1"/>
    <property type="molecule type" value="Genomic_DNA"/>
</dbReference>
<dbReference type="Proteomes" id="UP000267096">
    <property type="component" value="Unassembled WGS sequence"/>
</dbReference>
<gene>
    <name evidence="1" type="ORF">ASIM_LOCUS6187</name>
</gene>
<evidence type="ECO:0000313" key="2">
    <source>
        <dbReference type="Proteomes" id="UP000267096"/>
    </source>
</evidence>
<dbReference type="AlphaFoldDB" id="A0A0M3JFL0"/>
<evidence type="ECO:0000313" key="1">
    <source>
        <dbReference type="EMBL" id="VDK26653.1"/>
    </source>
</evidence>
<organism evidence="3">
    <name type="scientific">Anisakis simplex</name>
    <name type="common">Herring worm</name>
    <dbReference type="NCBI Taxonomy" id="6269"/>
    <lineage>
        <taxon>Eukaryota</taxon>
        <taxon>Metazoa</taxon>
        <taxon>Ecdysozoa</taxon>
        <taxon>Nematoda</taxon>
        <taxon>Chromadorea</taxon>
        <taxon>Rhabditida</taxon>
        <taxon>Spirurina</taxon>
        <taxon>Ascaridomorpha</taxon>
        <taxon>Ascaridoidea</taxon>
        <taxon>Anisakidae</taxon>
        <taxon>Anisakis</taxon>
        <taxon>Anisakis simplex complex</taxon>
    </lineage>
</organism>
<reference evidence="3" key="1">
    <citation type="submission" date="2017-02" db="UniProtKB">
        <authorList>
            <consortium name="WormBaseParasite"/>
        </authorList>
    </citation>
    <scope>IDENTIFICATION</scope>
</reference>
<name>A0A0M3JFL0_ANISI</name>
<protein>
    <submittedName>
        <fullName evidence="1 3">Uncharacterized protein</fullName>
    </submittedName>
</protein>
<evidence type="ECO:0000313" key="3">
    <source>
        <dbReference type="WBParaSite" id="ASIM_0000641201-mRNA-1"/>
    </source>
</evidence>